<sequence>MSRALRLTGAALLAGWIAAPLLPLLVWAFTGRWVYPALVPQELSARAWTRAADPHQQVIAATGTSLGLALATALAATALGALAARGLVLYRPPAAGLIRLVLLAPVLVPPFALAVGVQEVFVRAGLADRPAGVALVHLVPALPYTVLVLIGGYAGYDLRMEQTARTLGASRYAVLRHVTLPALAPALLAAATLAFLVSWSEYLMTVLVGGGVVTTLPLLLFASAAGSGNQAFTAVLGILTFVPPVVLFGATATIMRRHRAVWAEADPPAAVPGSGPPAAVPGSGPPAAVAGAGPPAAVVAAGSGSSAAPPRFGPSDSTPGPGRSAAAPEAGPPAAAAGPSPSATPPGIDR</sequence>
<gene>
    <name evidence="11" type="ORF">SCWH03_40200</name>
</gene>
<keyword evidence="2 8" id="KW-0813">Transport</keyword>
<evidence type="ECO:0000313" key="11">
    <source>
        <dbReference type="EMBL" id="GFH37780.1"/>
    </source>
</evidence>
<feature type="transmembrane region" description="Helical" evidence="8">
    <location>
        <begin position="96"/>
        <end position="115"/>
    </location>
</feature>
<evidence type="ECO:0000256" key="2">
    <source>
        <dbReference type="ARBA" id="ARBA00022448"/>
    </source>
</evidence>
<keyword evidence="3" id="KW-1003">Cell membrane</keyword>
<feature type="transmembrane region" description="Helical" evidence="8">
    <location>
        <begin position="177"/>
        <end position="196"/>
    </location>
</feature>
<evidence type="ECO:0000256" key="4">
    <source>
        <dbReference type="ARBA" id="ARBA00022519"/>
    </source>
</evidence>
<feature type="domain" description="ABC transmembrane type-1" evidence="10">
    <location>
        <begin position="62"/>
        <end position="251"/>
    </location>
</feature>
<name>A0A6A0AXX4_9ACTN</name>
<feature type="region of interest" description="Disordered" evidence="9">
    <location>
        <begin position="266"/>
        <end position="350"/>
    </location>
</feature>
<dbReference type="PROSITE" id="PS50928">
    <property type="entry name" value="ABC_TM1"/>
    <property type="match status" value="1"/>
</dbReference>
<dbReference type="EMBL" id="BLLG01000011">
    <property type="protein sequence ID" value="GFH37780.1"/>
    <property type="molecule type" value="Genomic_DNA"/>
</dbReference>
<feature type="compositionally biased region" description="Low complexity" evidence="9">
    <location>
        <begin position="280"/>
        <end position="310"/>
    </location>
</feature>
<protein>
    <submittedName>
        <fullName evidence="11">ABC transporter permease subunit</fullName>
    </submittedName>
</protein>
<keyword evidence="4" id="KW-0997">Cell inner membrane</keyword>
<evidence type="ECO:0000256" key="1">
    <source>
        <dbReference type="ARBA" id="ARBA00004429"/>
    </source>
</evidence>
<dbReference type="InterPro" id="IPR000515">
    <property type="entry name" value="MetI-like"/>
</dbReference>
<feature type="transmembrane region" description="Helical" evidence="8">
    <location>
        <begin position="234"/>
        <end position="255"/>
    </location>
</feature>
<organism evidence="11 12">
    <name type="scientific">Streptomyces pacificus</name>
    <dbReference type="NCBI Taxonomy" id="2705029"/>
    <lineage>
        <taxon>Bacteria</taxon>
        <taxon>Bacillati</taxon>
        <taxon>Actinomycetota</taxon>
        <taxon>Actinomycetes</taxon>
        <taxon>Kitasatosporales</taxon>
        <taxon>Streptomycetaceae</taxon>
        <taxon>Streptomyces</taxon>
    </lineage>
</organism>
<keyword evidence="7 8" id="KW-0472">Membrane</keyword>
<dbReference type="PANTHER" id="PTHR43357:SF4">
    <property type="entry name" value="INNER MEMBRANE ABC TRANSPORTER PERMEASE PROTEIN YDCV"/>
    <property type="match status" value="1"/>
</dbReference>
<reference evidence="11 12" key="1">
    <citation type="submission" date="2020-02" db="EMBL/GenBank/DDBJ databases">
        <title>Whole Genome Shotgun Sequence of Streptomyces sp. strain CWH03.</title>
        <authorList>
            <person name="Dohra H."/>
            <person name="Kodani S."/>
            <person name="Yamamura H."/>
        </authorList>
    </citation>
    <scope>NUCLEOTIDE SEQUENCE [LARGE SCALE GENOMIC DNA]</scope>
    <source>
        <strain evidence="11 12">CWH03</strain>
    </source>
</reference>
<evidence type="ECO:0000256" key="3">
    <source>
        <dbReference type="ARBA" id="ARBA00022475"/>
    </source>
</evidence>
<evidence type="ECO:0000256" key="7">
    <source>
        <dbReference type="ARBA" id="ARBA00023136"/>
    </source>
</evidence>
<keyword evidence="5 8" id="KW-0812">Transmembrane</keyword>
<keyword evidence="12" id="KW-1185">Reference proteome</keyword>
<evidence type="ECO:0000313" key="12">
    <source>
        <dbReference type="Proteomes" id="UP000484988"/>
    </source>
</evidence>
<dbReference type="RefSeq" id="WP_254076857.1">
    <property type="nucleotide sequence ID" value="NZ_BLLG01000011.1"/>
</dbReference>
<evidence type="ECO:0000256" key="8">
    <source>
        <dbReference type="RuleBase" id="RU363032"/>
    </source>
</evidence>
<comment type="subcellular location">
    <subcellularLocation>
        <location evidence="1">Cell inner membrane</location>
        <topology evidence="1">Multi-pass membrane protein</topology>
    </subcellularLocation>
    <subcellularLocation>
        <location evidence="8">Cell membrane</location>
        <topology evidence="8">Multi-pass membrane protein</topology>
    </subcellularLocation>
</comment>
<feature type="transmembrane region" description="Helical" evidence="8">
    <location>
        <begin position="135"/>
        <end position="156"/>
    </location>
</feature>
<keyword evidence="6 8" id="KW-1133">Transmembrane helix</keyword>
<proteinExistence type="inferred from homology"/>
<accession>A0A6A0AXX4</accession>
<feature type="transmembrane region" description="Helical" evidence="8">
    <location>
        <begin position="202"/>
        <end position="222"/>
    </location>
</feature>
<dbReference type="AlphaFoldDB" id="A0A6A0AXX4"/>
<dbReference type="PANTHER" id="PTHR43357">
    <property type="entry name" value="INNER MEMBRANE ABC TRANSPORTER PERMEASE PROTEIN YDCV"/>
    <property type="match status" value="1"/>
</dbReference>
<feature type="transmembrane region" description="Helical" evidence="8">
    <location>
        <begin position="58"/>
        <end position="84"/>
    </location>
</feature>
<evidence type="ECO:0000256" key="9">
    <source>
        <dbReference type="SAM" id="MobiDB-lite"/>
    </source>
</evidence>
<dbReference type="SUPFAM" id="SSF161098">
    <property type="entry name" value="MetI-like"/>
    <property type="match status" value="1"/>
</dbReference>
<dbReference type="GO" id="GO:0005886">
    <property type="term" value="C:plasma membrane"/>
    <property type="evidence" value="ECO:0007669"/>
    <property type="project" value="UniProtKB-SubCell"/>
</dbReference>
<comment type="caution">
    <text evidence="11">The sequence shown here is derived from an EMBL/GenBank/DDBJ whole genome shotgun (WGS) entry which is preliminary data.</text>
</comment>
<dbReference type="GO" id="GO:0055085">
    <property type="term" value="P:transmembrane transport"/>
    <property type="evidence" value="ECO:0007669"/>
    <property type="project" value="InterPro"/>
</dbReference>
<comment type="similarity">
    <text evidence="8">Belongs to the binding-protein-dependent transport system permease family.</text>
</comment>
<dbReference type="CDD" id="cd06261">
    <property type="entry name" value="TM_PBP2"/>
    <property type="match status" value="1"/>
</dbReference>
<dbReference type="Proteomes" id="UP000484988">
    <property type="component" value="Unassembled WGS sequence"/>
</dbReference>
<feature type="compositionally biased region" description="Low complexity" evidence="9">
    <location>
        <begin position="319"/>
        <end position="350"/>
    </location>
</feature>
<evidence type="ECO:0000256" key="6">
    <source>
        <dbReference type="ARBA" id="ARBA00022989"/>
    </source>
</evidence>
<dbReference type="Pfam" id="PF00528">
    <property type="entry name" value="BPD_transp_1"/>
    <property type="match status" value="1"/>
</dbReference>
<dbReference type="Gene3D" id="1.10.3720.10">
    <property type="entry name" value="MetI-like"/>
    <property type="match status" value="1"/>
</dbReference>
<evidence type="ECO:0000259" key="10">
    <source>
        <dbReference type="PROSITE" id="PS50928"/>
    </source>
</evidence>
<dbReference type="InterPro" id="IPR035906">
    <property type="entry name" value="MetI-like_sf"/>
</dbReference>
<evidence type="ECO:0000256" key="5">
    <source>
        <dbReference type="ARBA" id="ARBA00022692"/>
    </source>
</evidence>